<evidence type="ECO:0000256" key="1">
    <source>
        <dbReference type="ARBA" id="ARBA00022443"/>
    </source>
</evidence>
<evidence type="ECO:0000259" key="8">
    <source>
        <dbReference type="PROSITE" id="PS50195"/>
    </source>
</evidence>
<evidence type="ECO:0000259" key="7">
    <source>
        <dbReference type="PROSITE" id="PS50002"/>
    </source>
</evidence>
<keyword evidence="1 4" id="KW-0728">SH3 domain</keyword>
<dbReference type="PANTHER" id="PTHR15706:SF2">
    <property type="entry name" value="SH3 AND PX DOMAIN-CONTAINING PROTEIN 2A"/>
    <property type="match status" value="1"/>
</dbReference>
<evidence type="ECO:0000313" key="9">
    <source>
        <dbReference type="EnsemblMetazoa" id="CLYHEMP007323.1"/>
    </source>
</evidence>
<feature type="domain" description="SH2" evidence="6">
    <location>
        <begin position="619"/>
        <end position="708"/>
    </location>
</feature>
<dbReference type="GO" id="GO:0005737">
    <property type="term" value="C:cytoplasm"/>
    <property type="evidence" value="ECO:0007669"/>
    <property type="project" value="TreeGrafter"/>
</dbReference>
<dbReference type="SUPFAM" id="SSF64268">
    <property type="entry name" value="PX domain"/>
    <property type="match status" value="1"/>
</dbReference>
<evidence type="ECO:0000259" key="6">
    <source>
        <dbReference type="PROSITE" id="PS50001"/>
    </source>
</evidence>
<dbReference type="GO" id="GO:0042554">
    <property type="term" value="P:superoxide anion generation"/>
    <property type="evidence" value="ECO:0007669"/>
    <property type="project" value="TreeGrafter"/>
</dbReference>
<dbReference type="Gene3D" id="2.30.30.40">
    <property type="entry name" value="SH3 Domains"/>
    <property type="match status" value="3"/>
</dbReference>
<dbReference type="SMART" id="SM00326">
    <property type="entry name" value="SH3"/>
    <property type="match status" value="3"/>
</dbReference>
<dbReference type="InterPro" id="IPR051228">
    <property type="entry name" value="NADPH_Oxidase/PX-Domain"/>
</dbReference>
<feature type="domain" description="SH3" evidence="7">
    <location>
        <begin position="156"/>
        <end position="216"/>
    </location>
</feature>
<feature type="compositionally biased region" description="Basic residues" evidence="5">
    <location>
        <begin position="548"/>
        <end position="560"/>
    </location>
</feature>
<reference evidence="9" key="1">
    <citation type="submission" date="2021-01" db="UniProtKB">
        <authorList>
            <consortium name="EnsemblMetazoa"/>
        </authorList>
    </citation>
    <scope>IDENTIFICATION</scope>
</reference>
<dbReference type="PRINTS" id="PR00401">
    <property type="entry name" value="SH2DOMAIN"/>
</dbReference>
<name>A0A7M5V0J4_9CNID</name>
<keyword evidence="2" id="KW-0677">Repeat</keyword>
<feature type="compositionally biased region" description="Pro residues" evidence="5">
    <location>
        <begin position="564"/>
        <end position="577"/>
    </location>
</feature>
<dbReference type="OrthoDB" id="10255964at2759"/>
<dbReference type="Gene3D" id="3.30.505.10">
    <property type="entry name" value="SH2 domain"/>
    <property type="match status" value="1"/>
</dbReference>
<accession>A0A7M5V0J4</accession>
<dbReference type="InterPro" id="IPR036028">
    <property type="entry name" value="SH3-like_dom_sf"/>
</dbReference>
<feature type="compositionally biased region" description="Low complexity" evidence="5">
    <location>
        <begin position="332"/>
        <end position="346"/>
    </location>
</feature>
<dbReference type="InterPro" id="IPR000980">
    <property type="entry name" value="SH2"/>
</dbReference>
<dbReference type="Gene3D" id="3.30.1520.10">
    <property type="entry name" value="Phox-like domain"/>
    <property type="match status" value="1"/>
</dbReference>
<keyword evidence="3" id="KW-0727">SH2 domain</keyword>
<dbReference type="Pfam" id="PF07653">
    <property type="entry name" value="SH3_2"/>
    <property type="match status" value="1"/>
</dbReference>
<dbReference type="CDD" id="cd11856">
    <property type="entry name" value="SH3_p47phox_like"/>
    <property type="match status" value="1"/>
</dbReference>
<dbReference type="PROSITE" id="PS50002">
    <property type="entry name" value="SH3"/>
    <property type="match status" value="3"/>
</dbReference>
<dbReference type="Proteomes" id="UP000594262">
    <property type="component" value="Unplaced"/>
</dbReference>
<dbReference type="GO" id="GO:0016176">
    <property type="term" value="F:superoxide-generating NADPH oxidase activator activity"/>
    <property type="evidence" value="ECO:0007669"/>
    <property type="project" value="TreeGrafter"/>
</dbReference>
<dbReference type="SUPFAM" id="SSF50044">
    <property type="entry name" value="SH3-domain"/>
    <property type="match status" value="3"/>
</dbReference>
<dbReference type="InterPro" id="IPR036860">
    <property type="entry name" value="SH2_dom_sf"/>
</dbReference>
<evidence type="ECO:0000256" key="2">
    <source>
        <dbReference type="ARBA" id="ARBA00022737"/>
    </source>
</evidence>
<organism evidence="9 10">
    <name type="scientific">Clytia hemisphaerica</name>
    <dbReference type="NCBI Taxonomy" id="252671"/>
    <lineage>
        <taxon>Eukaryota</taxon>
        <taxon>Metazoa</taxon>
        <taxon>Cnidaria</taxon>
        <taxon>Hydrozoa</taxon>
        <taxon>Hydroidolina</taxon>
        <taxon>Leptothecata</taxon>
        <taxon>Obeliida</taxon>
        <taxon>Clytiidae</taxon>
        <taxon>Clytia</taxon>
    </lineage>
</organism>
<dbReference type="SMART" id="SM00252">
    <property type="entry name" value="SH2"/>
    <property type="match status" value="1"/>
</dbReference>
<feature type="domain" description="PX" evidence="8">
    <location>
        <begin position="1"/>
        <end position="124"/>
    </location>
</feature>
<feature type="region of interest" description="Disordered" evidence="5">
    <location>
        <begin position="318"/>
        <end position="358"/>
    </location>
</feature>
<dbReference type="InterPro" id="IPR001683">
    <property type="entry name" value="PX_dom"/>
</dbReference>
<protein>
    <submittedName>
        <fullName evidence="9">Uncharacterized protein</fullName>
    </submittedName>
</protein>
<dbReference type="Pfam" id="PF00787">
    <property type="entry name" value="PX"/>
    <property type="match status" value="1"/>
</dbReference>
<dbReference type="AlphaFoldDB" id="A0A7M5V0J4"/>
<dbReference type="InterPro" id="IPR001452">
    <property type="entry name" value="SH3_domain"/>
</dbReference>
<feature type="compositionally biased region" description="Polar residues" evidence="5">
    <location>
        <begin position="349"/>
        <end position="358"/>
    </location>
</feature>
<feature type="domain" description="SH3" evidence="7">
    <location>
        <begin position="466"/>
        <end position="530"/>
    </location>
</feature>
<dbReference type="GO" id="GO:0035091">
    <property type="term" value="F:phosphatidylinositol binding"/>
    <property type="evidence" value="ECO:0007669"/>
    <property type="project" value="InterPro"/>
</dbReference>
<keyword evidence="10" id="KW-1185">Reference proteome</keyword>
<evidence type="ECO:0000313" key="10">
    <source>
        <dbReference type="Proteomes" id="UP000594262"/>
    </source>
</evidence>
<dbReference type="Pfam" id="PF00017">
    <property type="entry name" value="SH2"/>
    <property type="match status" value="1"/>
</dbReference>
<evidence type="ECO:0000256" key="3">
    <source>
        <dbReference type="PROSITE-ProRule" id="PRU00191"/>
    </source>
</evidence>
<dbReference type="EnsemblMetazoa" id="CLYHEMT007323.1">
    <property type="protein sequence ID" value="CLYHEMP007323.1"/>
    <property type="gene ID" value="CLYHEMG007323"/>
</dbReference>
<dbReference type="Pfam" id="PF00018">
    <property type="entry name" value="SH3_1"/>
    <property type="match status" value="2"/>
</dbReference>
<dbReference type="PROSITE" id="PS50195">
    <property type="entry name" value="PX"/>
    <property type="match status" value="1"/>
</dbReference>
<feature type="region of interest" description="Disordered" evidence="5">
    <location>
        <begin position="536"/>
        <end position="598"/>
    </location>
</feature>
<proteinExistence type="predicted"/>
<dbReference type="SUPFAM" id="SSF55550">
    <property type="entry name" value="SH2 domain"/>
    <property type="match status" value="1"/>
</dbReference>
<evidence type="ECO:0000256" key="4">
    <source>
        <dbReference type="PROSITE-ProRule" id="PRU00192"/>
    </source>
</evidence>
<dbReference type="InterPro" id="IPR036871">
    <property type="entry name" value="PX_dom_sf"/>
</dbReference>
<feature type="domain" description="SH3" evidence="7">
    <location>
        <begin position="234"/>
        <end position="293"/>
    </location>
</feature>
<evidence type="ECO:0000256" key="5">
    <source>
        <dbReference type="SAM" id="MobiDB-lite"/>
    </source>
</evidence>
<dbReference type="PANTHER" id="PTHR15706">
    <property type="entry name" value="SH3 MULTIPLE DOMAIN"/>
    <property type="match status" value="1"/>
</dbReference>
<dbReference type="PROSITE" id="PS50001">
    <property type="entry name" value="SH2"/>
    <property type="match status" value="1"/>
</dbReference>
<sequence length="723" mass="81447">MNSISSKYIHEIKVLGLEKLRKDFSGKRYEFVLNVKWSNGTDAKIYRPHSMFFDFQGVLAEMFKDVKIPSAPVVRFHWALLGKLGHEKECKVMEEFCQKIIRLPPNVSKASIVLHFFETWGTDVRSKEKKQSEFFDTEVGRASIQSTQERKAGMSDKDDQYRVLASYEATNIGETSLIEGTFVTIVEKNERGWWFVAHDNGGQGWAPATYLEPIIPSGNNDEGYDWISVTDSNGVGEKYVSMVGYTAQNSDELSYGAGQEIEALMKSSYGWWKVRINGQVGITPATNLQKVDDTTLYQSADELKSRTVSISSSSGLYAVIRKPPPRRESLRSRSSSGQSNLQSPPLDSTAITNNNGSLTGKKPSRFVYSATSFAGGKFVIGDEDKENGGTLPHIDIAKTPTEEDQQISHVVENYENVDASTLTNNKLIRPVKSIRSQSVAPETIPIDKKVIALSNYMNYRRSLDGSDAHFFVALMDYDPGQHRKDDIRLTKGDLVQLISSDSGWLFVLLLKDDFDKQGWVPDTYLERKLDIDVGSIAAHTERGGSPKPKPRPRPAPRPRTKPQETPPTDLPKRPAPPKPDERDALPPSPPPVPAQQPYEEDLYDEPEMTLRSVYDAEPWYFGNISRADCERQLSTYGRQQEFLIRDSQRAKGSYALSVKYCYRIRHFPIEAVDGGKLLIGKLSFNNLMDIVIYYQKNPLFYSEHKEPISLGSAFVKDRTGQKK</sequence>